<evidence type="ECO:0000313" key="1">
    <source>
        <dbReference type="EMBL" id="KAJ7690400.1"/>
    </source>
</evidence>
<dbReference type="PANTHER" id="PTHR35205">
    <property type="entry name" value="NB-ARC AND TPR DOMAIN PROTEIN"/>
    <property type="match status" value="1"/>
</dbReference>
<comment type="caution">
    <text evidence="1">The sequence shown here is derived from an EMBL/GenBank/DDBJ whole genome shotgun (WGS) entry which is preliminary data.</text>
</comment>
<keyword evidence="2" id="KW-1185">Reference proteome</keyword>
<dbReference type="InterPro" id="IPR027417">
    <property type="entry name" value="P-loop_NTPase"/>
</dbReference>
<reference evidence="1" key="1">
    <citation type="submission" date="2023-03" db="EMBL/GenBank/DDBJ databases">
        <title>Massive genome expansion in bonnet fungi (Mycena s.s.) driven by repeated elements and novel gene families across ecological guilds.</title>
        <authorList>
            <consortium name="Lawrence Berkeley National Laboratory"/>
            <person name="Harder C.B."/>
            <person name="Miyauchi S."/>
            <person name="Viragh M."/>
            <person name="Kuo A."/>
            <person name="Thoen E."/>
            <person name="Andreopoulos B."/>
            <person name="Lu D."/>
            <person name="Skrede I."/>
            <person name="Drula E."/>
            <person name="Henrissat B."/>
            <person name="Morin E."/>
            <person name="Kohler A."/>
            <person name="Barry K."/>
            <person name="LaButti K."/>
            <person name="Morin E."/>
            <person name="Salamov A."/>
            <person name="Lipzen A."/>
            <person name="Mereny Z."/>
            <person name="Hegedus B."/>
            <person name="Baldrian P."/>
            <person name="Stursova M."/>
            <person name="Weitz H."/>
            <person name="Taylor A."/>
            <person name="Grigoriev I.V."/>
            <person name="Nagy L.G."/>
            <person name="Martin F."/>
            <person name="Kauserud H."/>
        </authorList>
    </citation>
    <scope>NUCLEOTIDE SEQUENCE</scope>
    <source>
        <strain evidence="1">CBHHK067</strain>
    </source>
</reference>
<organism evidence="1 2">
    <name type="scientific">Mycena rosella</name>
    <name type="common">Pink bonnet</name>
    <name type="synonym">Agaricus rosellus</name>
    <dbReference type="NCBI Taxonomy" id="1033263"/>
    <lineage>
        <taxon>Eukaryota</taxon>
        <taxon>Fungi</taxon>
        <taxon>Dikarya</taxon>
        <taxon>Basidiomycota</taxon>
        <taxon>Agaricomycotina</taxon>
        <taxon>Agaricomycetes</taxon>
        <taxon>Agaricomycetidae</taxon>
        <taxon>Agaricales</taxon>
        <taxon>Marasmiineae</taxon>
        <taxon>Mycenaceae</taxon>
        <taxon>Mycena</taxon>
    </lineage>
</organism>
<dbReference type="Proteomes" id="UP001221757">
    <property type="component" value="Unassembled WGS sequence"/>
</dbReference>
<evidence type="ECO:0008006" key="3">
    <source>
        <dbReference type="Google" id="ProtNLM"/>
    </source>
</evidence>
<sequence length="267" mass="29759">MILEPRGSKSSVRTLEKFLSEVHDTVQLLQKEPKGFRGRFKEVVKLRSTADEISKYGDRIRELRLNVMLAAKMEMNFHLAKVLPIVPLNNVVAAPNINNCPPASKIFHGRETILARMYKYYAEGRQKKKIFLLHGLGGAGKTQIALKFIEESTQFSDVFFIDASTPETIATGLMNIAVSKDSGSNAQDALRWISRTAEEWLLVFDNADDPKINLHNYFPCCKRGNILITSRNPGLAVHAGAHTAVSDMEETDSVELLLKSAAIDSTQ</sequence>
<dbReference type="AlphaFoldDB" id="A0AAD7DFD9"/>
<accession>A0AAD7DFD9</accession>
<protein>
    <recommendedName>
        <fullName evidence="3">NB-ARC domain-containing protein</fullName>
    </recommendedName>
</protein>
<gene>
    <name evidence="1" type="ORF">B0H17DRAFT_1290041</name>
</gene>
<dbReference type="PANTHER" id="PTHR35205:SF1">
    <property type="entry name" value="ZU5 DOMAIN-CONTAINING PROTEIN"/>
    <property type="match status" value="1"/>
</dbReference>
<dbReference type="SUPFAM" id="SSF52540">
    <property type="entry name" value="P-loop containing nucleoside triphosphate hydrolases"/>
    <property type="match status" value="1"/>
</dbReference>
<evidence type="ECO:0000313" key="2">
    <source>
        <dbReference type="Proteomes" id="UP001221757"/>
    </source>
</evidence>
<dbReference type="EMBL" id="JARKIE010000065">
    <property type="protein sequence ID" value="KAJ7690400.1"/>
    <property type="molecule type" value="Genomic_DNA"/>
</dbReference>
<dbReference type="Gene3D" id="3.40.50.300">
    <property type="entry name" value="P-loop containing nucleotide triphosphate hydrolases"/>
    <property type="match status" value="1"/>
</dbReference>
<name>A0AAD7DFD9_MYCRO</name>
<proteinExistence type="predicted"/>